<reference evidence="3" key="1">
    <citation type="submission" date="2013-06" db="EMBL/GenBank/DDBJ databases">
        <authorList>
            <person name="Zhao Q."/>
        </authorList>
    </citation>
    <scope>NUCLEOTIDE SEQUENCE</scope>
    <source>
        <strain evidence="3">cv. W1943</strain>
    </source>
</reference>
<dbReference type="EnsemblPlants" id="ORUFI12G10170.1">
    <property type="protein sequence ID" value="ORUFI12G10170.1"/>
    <property type="gene ID" value="ORUFI12G10170"/>
</dbReference>
<dbReference type="Gramene" id="ORUFI12G10170.1">
    <property type="protein sequence ID" value="ORUFI12G10170.1"/>
    <property type="gene ID" value="ORUFI12G10170"/>
</dbReference>
<proteinExistence type="predicted"/>
<feature type="compositionally biased region" description="Basic and acidic residues" evidence="1">
    <location>
        <begin position="22"/>
        <end position="31"/>
    </location>
</feature>
<sequence length="59" mass="6615">MPSSSRLHHRRGTSSFRRPSGHNRDKPELRSSARGGHRGHAIRGALPSIFLEKRNPHAP</sequence>
<name>A0A0E0RG79_ORYRU</name>
<dbReference type="AlphaFoldDB" id="A0A0E0RG79"/>
<evidence type="ECO:0000313" key="3">
    <source>
        <dbReference type="Proteomes" id="UP000008022"/>
    </source>
</evidence>
<evidence type="ECO:0000313" key="2">
    <source>
        <dbReference type="EnsemblPlants" id="ORUFI12G10170.1"/>
    </source>
</evidence>
<evidence type="ECO:0000256" key="1">
    <source>
        <dbReference type="SAM" id="MobiDB-lite"/>
    </source>
</evidence>
<dbReference type="Proteomes" id="UP000008022">
    <property type="component" value="Unassembled WGS sequence"/>
</dbReference>
<reference evidence="2" key="2">
    <citation type="submission" date="2015-06" db="UniProtKB">
        <authorList>
            <consortium name="EnsemblPlants"/>
        </authorList>
    </citation>
    <scope>IDENTIFICATION</scope>
</reference>
<organism evidence="2 3">
    <name type="scientific">Oryza rufipogon</name>
    <name type="common">Brownbeard rice</name>
    <name type="synonym">Asian wild rice</name>
    <dbReference type="NCBI Taxonomy" id="4529"/>
    <lineage>
        <taxon>Eukaryota</taxon>
        <taxon>Viridiplantae</taxon>
        <taxon>Streptophyta</taxon>
        <taxon>Embryophyta</taxon>
        <taxon>Tracheophyta</taxon>
        <taxon>Spermatophyta</taxon>
        <taxon>Magnoliopsida</taxon>
        <taxon>Liliopsida</taxon>
        <taxon>Poales</taxon>
        <taxon>Poaceae</taxon>
        <taxon>BOP clade</taxon>
        <taxon>Oryzoideae</taxon>
        <taxon>Oryzeae</taxon>
        <taxon>Oryzinae</taxon>
        <taxon>Oryza</taxon>
    </lineage>
</organism>
<feature type="region of interest" description="Disordered" evidence="1">
    <location>
        <begin position="1"/>
        <end position="59"/>
    </location>
</feature>
<feature type="compositionally biased region" description="Basic residues" evidence="1">
    <location>
        <begin position="1"/>
        <end position="12"/>
    </location>
</feature>
<protein>
    <submittedName>
        <fullName evidence="2">Uncharacterized protein</fullName>
    </submittedName>
</protein>
<accession>A0A0E0RG79</accession>
<dbReference type="HOGENOM" id="CLU_2965025_0_0_1"/>
<keyword evidence="3" id="KW-1185">Reference proteome</keyword>